<comment type="caution">
    <text evidence="2">Lacks conserved residue(s) required for the propagation of feature annotation.</text>
</comment>
<dbReference type="Proteomes" id="UP000887577">
    <property type="component" value="Unplaced"/>
</dbReference>
<dbReference type="PROSITE" id="PS01180">
    <property type="entry name" value="CUB"/>
    <property type="match status" value="1"/>
</dbReference>
<evidence type="ECO:0000256" key="1">
    <source>
        <dbReference type="ARBA" id="ARBA00023157"/>
    </source>
</evidence>
<dbReference type="Pfam" id="PF00431">
    <property type="entry name" value="CUB"/>
    <property type="match status" value="1"/>
</dbReference>
<dbReference type="InterPro" id="IPR035914">
    <property type="entry name" value="Sperma_CUB_dom_sf"/>
</dbReference>
<dbReference type="Gene3D" id="3.10.100.10">
    <property type="entry name" value="Mannose-Binding Protein A, subunit A"/>
    <property type="match status" value="2"/>
</dbReference>
<dbReference type="InterPro" id="IPR050976">
    <property type="entry name" value="Snaclec"/>
</dbReference>
<dbReference type="PANTHER" id="PTHR22991">
    <property type="entry name" value="PROTEIN CBG13490"/>
    <property type="match status" value="1"/>
</dbReference>
<dbReference type="InterPro" id="IPR001304">
    <property type="entry name" value="C-type_lectin-like"/>
</dbReference>
<feature type="disulfide bond" evidence="2">
    <location>
        <begin position="284"/>
        <end position="311"/>
    </location>
</feature>
<keyword evidence="5" id="KW-1185">Reference proteome</keyword>
<proteinExistence type="predicted"/>
<evidence type="ECO:0000259" key="3">
    <source>
        <dbReference type="PROSITE" id="PS01180"/>
    </source>
</evidence>
<dbReference type="Pfam" id="PF00059">
    <property type="entry name" value="Lectin_C"/>
    <property type="match status" value="2"/>
</dbReference>
<feature type="domain" description="C-type lectin" evidence="4">
    <location>
        <begin position="10"/>
        <end position="117"/>
    </location>
</feature>
<accession>A0A914YU93</accession>
<dbReference type="CDD" id="cd00037">
    <property type="entry name" value="CLECT"/>
    <property type="match status" value="2"/>
</dbReference>
<sequence length="397" mass="43578">MRKRLLFFLKHTFCDYFLLQTPVRRNEGQQRCQAEGGVLPKISDPLQNAIVTKISSDASVVTWLGLTCSSNNNCIWDDGTALNFNNFDSGSADISRGDCAFINVASGKEGKWTSADCLSDFKAVICQKSLAQPNVTCPDSYIKGSDDRCYFAPNIKLQFNNAENVCSDTSSDTHLVSIGNAAENSAIQLISQAAHYTNIFIGLKLGPSGYVWIDGTSHNYDNFENGQPNPGPGNCVAMNVTTGKWRSVSCDQTTSFVCLKQYTLYPVSSTLPPTTTATNSGSSCSLDNTFTGPAAVDSPNYPNYYGSSIECEYHLSVTVGNLLTIKFLEFYLKNSDYIDLFEGDNDATLLIRLRGTVSSNQWFTTNYSNRMLVRFVSTPGFSNVSGWVFFFKAQAFG</sequence>
<dbReference type="PROSITE" id="PS50041">
    <property type="entry name" value="C_TYPE_LECTIN_2"/>
    <property type="match status" value="2"/>
</dbReference>
<dbReference type="PANTHER" id="PTHR22991:SF40">
    <property type="entry name" value="PROTEIN CBG13490"/>
    <property type="match status" value="1"/>
</dbReference>
<evidence type="ECO:0000313" key="6">
    <source>
        <dbReference type="WBParaSite" id="PSU_v2.g3560.t1"/>
    </source>
</evidence>
<dbReference type="InterPro" id="IPR016186">
    <property type="entry name" value="C-type_lectin-like/link_sf"/>
</dbReference>
<feature type="domain" description="C-type lectin" evidence="4">
    <location>
        <begin position="145"/>
        <end position="259"/>
    </location>
</feature>
<dbReference type="SUPFAM" id="SSF49854">
    <property type="entry name" value="Spermadhesin, CUB domain"/>
    <property type="match status" value="1"/>
</dbReference>
<dbReference type="AlphaFoldDB" id="A0A914YU93"/>
<dbReference type="SMART" id="SM00034">
    <property type="entry name" value="CLECT"/>
    <property type="match status" value="2"/>
</dbReference>
<reference evidence="6" key="1">
    <citation type="submission" date="2022-11" db="UniProtKB">
        <authorList>
            <consortium name="WormBaseParasite"/>
        </authorList>
    </citation>
    <scope>IDENTIFICATION</scope>
</reference>
<dbReference type="WBParaSite" id="PSU_v2.g3560.t1">
    <property type="protein sequence ID" value="PSU_v2.g3560.t1"/>
    <property type="gene ID" value="PSU_v2.g3560"/>
</dbReference>
<dbReference type="Gene3D" id="2.60.120.290">
    <property type="entry name" value="Spermadhesin, CUB domain"/>
    <property type="match status" value="1"/>
</dbReference>
<dbReference type="PROSITE" id="PS00615">
    <property type="entry name" value="C_TYPE_LECTIN_1"/>
    <property type="match status" value="1"/>
</dbReference>
<keyword evidence="1 2" id="KW-1015">Disulfide bond</keyword>
<protein>
    <submittedName>
        <fullName evidence="6">C-type LECtin</fullName>
    </submittedName>
</protein>
<dbReference type="CDD" id="cd00041">
    <property type="entry name" value="CUB"/>
    <property type="match status" value="1"/>
</dbReference>
<dbReference type="InterPro" id="IPR018378">
    <property type="entry name" value="C-type_lectin_CS"/>
</dbReference>
<organism evidence="5 6">
    <name type="scientific">Panagrolaimus superbus</name>
    <dbReference type="NCBI Taxonomy" id="310955"/>
    <lineage>
        <taxon>Eukaryota</taxon>
        <taxon>Metazoa</taxon>
        <taxon>Ecdysozoa</taxon>
        <taxon>Nematoda</taxon>
        <taxon>Chromadorea</taxon>
        <taxon>Rhabditida</taxon>
        <taxon>Tylenchina</taxon>
        <taxon>Panagrolaimomorpha</taxon>
        <taxon>Panagrolaimoidea</taxon>
        <taxon>Panagrolaimidae</taxon>
        <taxon>Panagrolaimus</taxon>
    </lineage>
</organism>
<dbReference type="SMART" id="SM00042">
    <property type="entry name" value="CUB"/>
    <property type="match status" value="1"/>
</dbReference>
<evidence type="ECO:0000259" key="4">
    <source>
        <dbReference type="PROSITE" id="PS50041"/>
    </source>
</evidence>
<evidence type="ECO:0000313" key="5">
    <source>
        <dbReference type="Proteomes" id="UP000887577"/>
    </source>
</evidence>
<dbReference type="InterPro" id="IPR000859">
    <property type="entry name" value="CUB_dom"/>
</dbReference>
<dbReference type="InterPro" id="IPR016187">
    <property type="entry name" value="CTDL_fold"/>
</dbReference>
<feature type="domain" description="CUB" evidence="3">
    <location>
        <begin position="284"/>
        <end position="394"/>
    </location>
</feature>
<dbReference type="SUPFAM" id="SSF56436">
    <property type="entry name" value="C-type lectin-like"/>
    <property type="match status" value="2"/>
</dbReference>
<evidence type="ECO:0000256" key="2">
    <source>
        <dbReference type="PROSITE-ProRule" id="PRU00059"/>
    </source>
</evidence>
<name>A0A914YU93_9BILA</name>